<keyword evidence="5" id="KW-1185">Reference proteome</keyword>
<accession>A0A5K7SFE2</accession>
<name>A0A5K7SFE2_9BACT</name>
<evidence type="ECO:0000256" key="1">
    <source>
        <dbReference type="ARBA" id="ARBA00023239"/>
    </source>
</evidence>
<feature type="chain" id="PRO_5024293460" description="Amidohydrolase-related domain-containing protein" evidence="2">
    <location>
        <begin position="20"/>
        <end position="355"/>
    </location>
</feature>
<evidence type="ECO:0000313" key="4">
    <source>
        <dbReference type="EMBL" id="BBE20205.1"/>
    </source>
</evidence>
<dbReference type="Pfam" id="PF04909">
    <property type="entry name" value="Amidohydro_2"/>
    <property type="match status" value="1"/>
</dbReference>
<dbReference type="GO" id="GO:0005737">
    <property type="term" value="C:cytoplasm"/>
    <property type="evidence" value="ECO:0007669"/>
    <property type="project" value="TreeGrafter"/>
</dbReference>
<dbReference type="Proteomes" id="UP001193389">
    <property type="component" value="Chromosome"/>
</dbReference>
<feature type="domain" description="Amidohydrolase-related" evidence="3">
    <location>
        <begin position="83"/>
        <end position="353"/>
    </location>
</feature>
<dbReference type="GO" id="GO:0019748">
    <property type="term" value="P:secondary metabolic process"/>
    <property type="evidence" value="ECO:0007669"/>
    <property type="project" value="TreeGrafter"/>
</dbReference>
<dbReference type="GO" id="GO:0016831">
    <property type="term" value="F:carboxy-lyase activity"/>
    <property type="evidence" value="ECO:0007669"/>
    <property type="project" value="InterPro"/>
</dbReference>
<keyword evidence="1" id="KW-0456">Lyase</keyword>
<reference evidence="4" key="1">
    <citation type="journal article" date="2020" name="Int. J. Syst. Evol. Microbiol.">
        <title>Aquipluma nitroreducens gen. nov. sp. nov., a novel facultatively anaerobic bacterium isolated from a freshwater lake.</title>
        <authorList>
            <person name="Watanabe M."/>
            <person name="Kojima H."/>
            <person name="Fukui M."/>
        </authorList>
    </citation>
    <scope>NUCLEOTIDE SEQUENCE</scope>
    <source>
        <strain evidence="4">MeG22</strain>
    </source>
</reference>
<dbReference type="EMBL" id="AP018694">
    <property type="protein sequence ID" value="BBE20205.1"/>
    <property type="molecule type" value="Genomic_DNA"/>
</dbReference>
<dbReference type="SUPFAM" id="SSF51556">
    <property type="entry name" value="Metallo-dependent hydrolases"/>
    <property type="match status" value="1"/>
</dbReference>
<organism evidence="4 5">
    <name type="scientific">Aquipluma nitroreducens</name>
    <dbReference type="NCBI Taxonomy" id="2010828"/>
    <lineage>
        <taxon>Bacteria</taxon>
        <taxon>Pseudomonadati</taxon>
        <taxon>Bacteroidota</taxon>
        <taxon>Bacteroidia</taxon>
        <taxon>Marinilabiliales</taxon>
        <taxon>Prolixibacteraceae</taxon>
        <taxon>Aquipluma</taxon>
    </lineage>
</organism>
<dbReference type="GO" id="GO:0016787">
    <property type="term" value="F:hydrolase activity"/>
    <property type="evidence" value="ECO:0007669"/>
    <property type="project" value="InterPro"/>
</dbReference>
<proteinExistence type="predicted"/>
<dbReference type="InterPro" id="IPR032465">
    <property type="entry name" value="ACMSD"/>
</dbReference>
<sequence>MKILLFSLFFSSIMFLSQAQQRQMRASGLQDSLLLKDYRPQTIFKNPKTLIKRAKYLAIDMHMHAPVGGNLDSIAIVQLRNMDEAGVQKTILFCGIGKTFDKYAAVYGKYADRFELWCGLDLTGSGPSTIAELERCVKLGASGVGEISDKGKGLPGSPGMHIDDPRMDPVLEKLADLKLPINLHIGDPRWMYEPMDEHNDLLFESYYYRLDNQKDIPDLTEMVTTMERALKKHPRTTFIACHFMNQTYDLDQLGRMFDKYPNLYADVSQREAYVAAIPRFAKQFMEKYADRLLYGTDQSYNLSMYRNTFRIWETLDEHFYAWDVSNTPWPLSGLGLSDATLKKFYRENALKILKN</sequence>
<dbReference type="RefSeq" id="WP_318348375.1">
    <property type="nucleotide sequence ID" value="NZ_AP018694.1"/>
</dbReference>
<protein>
    <recommendedName>
        <fullName evidence="3">Amidohydrolase-related domain-containing protein</fullName>
    </recommendedName>
</protein>
<dbReference type="InterPro" id="IPR006680">
    <property type="entry name" value="Amidohydro-rel"/>
</dbReference>
<feature type="signal peptide" evidence="2">
    <location>
        <begin position="1"/>
        <end position="19"/>
    </location>
</feature>
<evidence type="ECO:0000313" key="5">
    <source>
        <dbReference type="Proteomes" id="UP001193389"/>
    </source>
</evidence>
<dbReference type="InterPro" id="IPR032466">
    <property type="entry name" value="Metal_Hydrolase"/>
</dbReference>
<evidence type="ECO:0000256" key="2">
    <source>
        <dbReference type="SAM" id="SignalP"/>
    </source>
</evidence>
<dbReference type="PANTHER" id="PTHR21240">
    <property type="entry name" value="2-AMINO-3-CARBOXYLMUCONATE-6-SEMIALDEHYDE DECARBOXYLASE"/>
    <property type="match status" value="1"/>
</dbReference>
<gene>
    <name evidence="4" type="ORF">AQPE_4396</name>
</gene>
<keyword evidence="2" id="KW-0732">Signal</keyword>
<dbReference type="KEGG" id="anf:AQPE_4396"/>
<evidence type="ECO:0000259" key="3">
    <source>
        <dbReference type="Pfam" id="PF04909"/>
    </source>
</evidence>
<dbReference type="AlphaFoldDB" id="A0A5K7SFE2"/>
<dbReference type="PANTHER" id="PTHR21240:SF28">
    <property type="entry name" value="ISO-OROTATE DECARBOXYLASE (EUROFUNG)"/>
    <property type="match status" value="1"/>
</dbReference>
<dbReference type="Gene3D" id="3.20.20.140">
    <property type="entry name" value="Metal-dependent hydrolases"/>
    <property type="match status" value="1"/>
</dbReference>